<dbReference type="GO" id="GO:0012505">
    <property type="term" value="C:endomembrane system"/>
    <property type="evidence" value="ECO:0007669"/>
    <property type="project" value="UniProtKB-SubCell"/>
</dbReference>
<evidence type="ECO:0000313" key="7">
    <source>
        <dbReference type="Proteomes" id="UP000799421"/>
    </source>
</evidence>
<dbReference type="InterPro" id="IPR032914">
    <property type="entry name" value="Vam6/VPS39/TRAP1"/>
</dbReference>
<dbReference type="Pfam" id="PF00780">
    <property type="entry name" value="CNH"/>
    <property type="match status" value="1"/>
</dbReference>
<comment type="similarity">
    <text evidence="3">Belongs to the VAM6/VPS39 family.</text>
</comment>
<name>A0A6A7BW65_9PEZI</name>
<dbReference type="GO" id="GO:0006914">
    <property type="term" value="P:autophagy"/>
    <property type="evidence" value="ECO:0007669"/>
    <property type="project" value="TreeGrafter"/>
</dbReference>
<dbReference type="PANTHER" id="PTHR12894:SF49">
    <property type="entry name" value="VAM6_VPS39-LIKE PROTEIN"/>
    <property type="match status" value="1"/>
</dbReference>
<dbReference type="InterPro" id="IPR015943">
    <property type="entry name" value="WD40/YVTN_repeat-like_dom_sf"/>
</dbReference>
<dbReference type="Pfam" id="PF10367">
    <property type="entry name" value="zf-Vps39_C"/>
    <property type="match status" value="1"/>
</dbReference>
<feature type="region of interest" description="Disordered" evidence="4">
    <location>
        <begin position="432"/>
        <end position="510"/>
    </location>
</feature>
<proteinExistence type="inferred from homology"/>
<dbReference type="OrthoDB" id="5325112at2759"/>
<sequence length="1043" mass="115724">MMLAAFNAEPIHELKPRDKSKIESLLAYGDRLLVGLSSGVLRIYRVNELGAKKSVELLREEEKFSKKPVQQLAVVKEANLLVSLSDGSVALHDLQTFALAERLDVTRGATCFAVISSVVKDGETGVPSLVSRLAVGVKKKVLLWTWRDMELEDEVATVGIEAVAKSLTWITGSRLVVGLDPGFVLWQVESRQPTPIFKTGGESSGARFGAVNSSGMGYVAMVSWVPKPMATCLTENQILLAKDVNTLFIDTEGKALEKKQVPWASAPEAVGYSYPYLLALLSSERGTLQVRNPDTLSLLQSISVPGATILHVPQPNISLAHAGKGFLVASDRTIWRMNALPYDEQLHELINQRRFDEAISLLGLLEDTLIDDKQAMIREFKTLKAEDRFHQQQYRLALDLFTDAESPPARVIALYPRSVAGDLTTIHEVSDQSDAEPAAAGHECPHAEDEIASKEAPATPSKGVLSKLRVTASNGLRDPDSTSTRVASPARADSDTAGSRTPSVKPASKPLEGEDLKLAARCLTSFLAQARVKIKKFLSTEGTLKESQISMDPETGRPAFANLLPGSLFDDSSDLSGIDLGSELLKTAQLVDTTLFRAYMLASPSLAGPLFRLDNFCDPDVVRTSLYESDRYCDLIDFLHGKKLHRQALEVLAKFGKGEAEHADVIPENMKGPRRTVAYLKQLPPELVDLIIEFARWPLEEVAELGMEVFVDDSGYSEHLPRDKVLHLLKSMDEDLELKYLEHVTSEWNDQTPEFHQRLVDILIHKLKSQDQQSDTYPDVQIKLEAFLKESQQYNEKATLQQLPTDEPRFYESRAIVFGAMGKHKEALSIYVYSVKDYAKAEEYCNQTFLSQQQQRQQSTDGATINQQPTPVFGNAFASNKKGSQSNVFATLLGLYLKPSSGQEKRWPQALGLLSRHGARLPTSSTLELMPDDLAIADLQSYFIGRKRNVVSITREMEMVKALQGLQQINADRRLLIGPDATVEEGRRGGRDRRIRITEDDHCKLCHKRFGASAVRIYPDDTVVHYGCVGKKPSNIRYGWRRG</sequence>
<accession>A0A6A7BW65</accession>
<dbReference type="Pfam" id="PF10366">
    <property type="entry name" value="Vps39_1"/>
    <property type="match status" value="1"/>
</dbReference>
<evidence type="ECO:0000256" key="4">
    <source>
        <dbReference type="SAM" id="MobiDB-lite"/>
    </source>
</evidence>
<dbReference type="PANTHER" id="PTHR12894">
    <property type="entry name" value="CNH DOMAIN CONTAINING"/>
    <property type="match status" value="1"/>
</dbReference>
<evidence type="ECO:0000256" key="1">
    <source>
        <dbReference type="ARBA" id="ARBA00004184"/>
    </source>
</evidence>
<dbReference type="SUPFAM" id="SSF50978">
    <property type="entry name" value="WD40 repeat-like"/>
    <property type="match status" value="1"/>
</dbReference>
<evidence type="ECO:0000256" key="2">
    <source>
        <dbReference type="ARBA" id="ARBA00023136"/>
    </source>
</evidence>
<dbReference type="AlphaFoldDB" id="A0A6A7BW65"/>
<feature type="compositionally biased region" description="Basic and acidic residues" evidence="4">
    <location>
        <begin position="443"/>
        <end position="453"/>
    </location>
</feature>
<dbReference type="PROSITE" id="PS50219">
    <property type="entry name" value="CNH"/>
    <property type="match status" value="1"/>
</dbReference>
<dbReference type="GO" id="GO:0034058">
    <property type="term" value="P:endosomal vesicle fusion"/>
    <property type="evidence" value="ECO:0007669"/>
    <property type="project" value="TreeGrafter"/>
</dbReference>
<dbReference type="Gene3D" id="2.130.10.10">
    <property type="entry name" value="YVTN repeat-like/Quinoprotein amine dehydrogenase"/>
    <property type="match status" value="1"/>
</dbReference>
<dbReference type="GO" id="GO:0000329">
    <property type="term" value="C:fungal-type vacuole membrane"/>
    <property type="evidence" value="ECO:0007669"/>
    <property type="project" value="TreeGrafter"/>
</dbReference>
<dbReference type="Proteomes" id="UP000799421">
    <property type="component" value="Unassembled WGS sequence"/>
</dbReference>
<keyword evidence="2" id="KW-0472">Membrane</keyword>
<dbReference type="InterPro" id="IPR036322">
    <property type="entry name" value="WD40_repeat_dom_sf"/>
</dbReference>
<dbReference type="EMBL" id="MU005993">
    <property type="protein sequence ID" value="KAF2859454.1"/>
    <property type="molecule type" value="Genomic_DNA"/>
</dbReference>
<evidence type="ECO:0000313" key="6">
    <source>
        <dbReference type="EMBL" id="KAF2859454.1"/>
    </source>
</evidence>
<protein>
    <recommendedName>
        <fullName evidence="5">CNH domain-containing protein</fullName>
    </recommendedName>
</protein>
<dbReference type="InterPro" id="IPR001180">
    <property type="entry name" value="CNH_dom"/>
</dbReference>
<gene>
    <name evidence="6" type="ORF">K470DRAFT_258940</name>
</gene>
<dbReference type="InterPro" id="IPR019452">
    <property type="entry name" value="VPS39/TGF_beta_rcpt-assoc_1"/>
</dbReference>
<keyword evidence="7" id="KW-1185">Reference proteome</keyword>
<evidence type="ECO:0000259" key="5">
    <source>
        <dbReference type="PROSITE" id="PS50219"/>
    </source>
</evidence>
<feature type="domain" description="CNH" evidence="5">
    <location>
        <begin position="19"/>
        <end position="317"/>
    </location>
</feature>
<dbReference type="InterPro" id="IPR019453">
    <property type="entry name" value="VPS39/TGFA1_Znf"/>
</dbReference>
<organism evidence="6 7">
    <name type="scientific">Piedraia hortae CBS 480.64</name>
    <dbReference type="NCBI Taxonomy" id="1314780"/>
    <lineage>
        <taxon>Eukaryota</taxon>
        <taxon>Fungi</taxon>
        <taxon>Dikarya</taxon>
        <taxon>Ascomycota</taxon>
        <taxon>Pezizomycotina</taxon>
        <taxon>Dothideomycetes</taxon>
        <taxon>Dothideomycetidae</taxon>
        <taxon>Capnodiales</taxon>
        <taxon>Piedraiaceae</taxon>
        <taxon>Piedraia</taxon>
    </lineage>
</organism>
<reference evidence="6" key="1">
    <citation type="journal article" date="2020" name="Stud. Mycol.">
        <title>101 Dothideomycetes genomes: a test case for predicting lifestyles and emergence of pathogens.</title>
        <authorList>
            <person name="Haridas S."/>
            <person name="Albert R."/>
            <person name="Binder M."/>
            <person name="Bloem J."/>
            <person name="Labutti K."/>
            <person name="Salamov A."/>
            <person name="Andreopoulos B."/>
            <person name="Baker S."/>
            <person name="Barry K."/>
            <person name="Bills G."/>
            <person name="Bluhm B."/>
            <person name="Cannon C."/>
            <person name="Castanera R."/>
            <person name="Culley D."/>
            <person name="Daum C."/>
            <person name="Ezra D."/>
            <person name="Gonzalez J."/>
            <person name="Henrissat B."/>
            <person name="Kuo A."/>
            <person name="Liang C."/>
            <person name="Lipzen A."/>
            <person name="Lutzoni F."/>
            <person name="Magnuson J."/>
            <person name="Mondo S."/>
            <person name="Nolan M."/>
            <person name="Ohm R."/>
            <person name="Pangilinan J."/>
            <person name="Park H.-J."/>
            <person name="Ramirez L."/>
            <person name="Alfaro M."/>
            <person name="Sun H."/>
            <person name="Tritt A."/>
            <person name="Yoshinaga Y."/>
            <person name="Zwiers L.-H."/>
            <person name="Turgeon B."/>
            <person name="Goodwin S."/>
            <person name="Spatafora J."/>
            <person name="Crous P."/>
            <person name="Grigoriev I."/>
        </authorList>
    </citation>
    <scope>NUCLEOTIDE SEQUENCE</scope>
    <source>
        <strain evidence="6">CBS 480.64</strain>
    </source>
</reference>
<comment type="subcellular location">
    <subcellularLocation>
        <location evidence="1">Endomembrane system</location>
        <topology evidence="1">Peripheral membrane protein</topology>
    </subcellularLocation>
</comment>
<evidence type="ECO:0000256" key="3">
    <source>
        <dbReference type="ARBA" id="ARBA00038201"/>
    </source>
</evidence>